<dbReference type="SUPFAM" id="SSF55729">
    <property type="entry name" value="Acyl-CoA N-acyltransferases (Nat)"/>
    <property type="match status" value="1"/>
</dbReference>
<dbReference type="Proteomes" id="UP000482578">
    <property type="component" value="Unassembled WGS sequence"/>
</dbReference>
<dbReference type="InterPro" id="IPR022050">
    <property type="entry name" value="T_hemolysin"/>
</dbReference>
<name>A0A6B2KSI0_9NEIS</name>
<dbReference type="RefSeq" id="WP_163316411.1">
    <property type="nucleotide sequence ID" value="NZ_JAAGAA010000009.1"/>
</dbReference>
<dbReference type="AlphaFoldDB" id="A0A6B2KSI0"/>
<proteinExistence type="predicted"/>
<organism evidence="1 2">
    <name type="scientific">Crenobacter caeni</name>
    <dbReference type="NCBI Taxonomy" id="2705474"/>
    <lineage>
        <taxon>Bacteria</taxon>
        <taxon>Pseudomonadati</taxon>
        <taxon>Pseudomonadota</taxon>
        <taxon>Betaproteobacteria</taxon>
        <taxon>Neisseriales</taxon>
        <taxon>Neisseriaceae</taxon>
        <taxon>Crenobacter</taxon>
    </lineage>
</organism>
<accession>A0A6B2KSI0</accession>
<evidence type="ECO:0000313" key="1">
    <source>
        <dbReference type="EMBL" id="NDV13205.1"/>
    </source>
</evidence>
<sequence>MSALPVCTPTSASRLTRRDDASYALLSGFVAATFERHYDARPDHFLPWLIGEFDGDTPHAVLGLRAAETGALYLEHYLAQPAEQVLAGALGRPVARQEITEIGNLAAHGRHAQGLIRTLVATLAAAGRPYVMFTASARLNRLLTHMGLHTRALLPADPARLPPDQQQRWGRYYDEAPQVTLGLITPSYAQLARQHAADADWFARVEAAQAFARCLKAGAR</sequence>
<gene>
    <name evidence="1" type="ORF">GZH52_10445</name>
</gene>
<evidence type="ECO:0000313" key="2">
    <source>
        <dbReference type="Proteomes" id="UP000482578"/>
    </source>
</evidence>
<dbReference type="Pfam" id="PF12261">
    <property type="entry name" value="T_hemolysin"/>
    <property type="match status" value="1"/>
</dbReference>
<dbReference type="EMBL" id="JAAGAA010000009">
    <property type="protein sequence ID" value="NDV13205.1"/>
    <property type="molecule type" value="Genomic_DNA"/>
</dbReference>
<protein>
    <submittedName>
        <fullName evidence="1">Thermostable hemolysin</fullName>
    </submittedName>
</protein>
<reference evidence="1 2" key="1">
    <citation type="submission" date="2020-02" db="EMBL/GenBank/DDBJ databases">
        <authorList>
            <person name="Yang Z."/>
        </authorList>
    </citation>
    <scope>NUCLEOTIDE SEQUENCE [LARGE SCALE GENOMIC DNA]</scope>
    <source>
        <strain evidence="1 2">HX-7-9</strain>
    </source>
</reference>
<comment type="caution">
    <text evidence="1">The sequence shown here is derived from an EMBL/GenBank/DDBJ whole genome shotgun (WGS) entry which is preliminary data.</text>
</comment>
<dbReference type="InterPro" id="IPR016181">
    <property type="entry name" value="Acyl_CoA_acyltransferase"/>
</dbReference>
<keyword evidence="2" id="KW-1185">Reference proteome</keyword>